<comment type="caution">
    <text evidence="3">The sequence shown here is derived from an EMBL/GenBank/DDBJ whole genome shotgun (WGS) entry which is preliminary data.</text>
</comment>
<dbReference type="CDD" id="cd03887">
    <property type="entry name" value="M20_Acy1L2"/>
    <property type="match status" value="1"/>
</dbReference>
<dbReference type="eggNOG" id="COG1473">
    <property type="taxonomic scope" value="Bacteria"/>
</dbReference>
<keyword evidence="3" id="KW-0378">Hydrolase</keyword>
<dbReference type="Gene3D" id="3.30.70.360">
    <property type="match status" value="1"/>
</dbReference>
<dbReference type="InterPro" id="IPR017144">
    <property type="entry name" value="Xaa-Arg_dipeptidase"/>
</dbReference>
<dbReference type="InterPro" id="IPR011650">
    <property type="entry name" value="Peptidase_M20_dimer"/>
</dbReference>
<dbReference type="STRING" id="585501.HMPREF6123_1772"/>
<reference evidence="3 4" key="1">
    <citation type="submission" date="2009-04" db="EMBL/GenBank/DDBJ databases">
        <authorList>
            <person name="Qin X."/>
            <person name="Bachman B."/>
            <person name="Battles P."/>
            <person name="Bell A."/>
            <person name="Bess C."/>
            <person name="Bickham C."/>
            <person name="Chaboub L."/>
            <person name="Chen D."/>
            <person name="Coyle M."/>
            <person name="Deiros D.R."/>
            <person name="Dinh H."/>
            <person name="Forbes L."/>
            <person name="Fowler G."/>
            <person name="Francisco L."/>
            <person name="Fu Q."/>
            <person name="Gubbala S."/>
            <person name="Hale W."/>
            <person name="Han Y."/>
            <person name="Hemphill L."/>
            <person name="Highlander S.K."/>
            <person name="Hirani K."/>
            <person name="Hogues M."/>
            <person name="Jackson L."/>
            <person name="Jakkamsetti A."/>
            <person name="Javaid M."/>
            <person name="Jiang H."/>
            <person name="Korchina V."/>
            <person name="Kovar C."/>
            <person name="Lara F."/>
            <person name="Lee S."/>
            <person name="Mata R."/>
            <person name="Mathew T."/>
            <person name="Moen C."/>
            <person name="Morales K."/>
            <person name="Munidasa M."/>
            <person name="Nazareth L."/>
            <person name="Ngo R."/>
            <person name="Nguyen L."/>
            <person name="Okwuonu G."/>
            <person name="Ongeri F."/>
            <person name="Patil S."/>
            <person name="Petrosino J."/>
            <person name="Pham C."/>
            <person name="Pham P."/>
            <person name="Pu L.-L."/>
            <person name="Puazo M."/>
            <person name="Raj R."/>
            <person name="Reid J."/>
            <person name="Rouhana J."/>
            <person name="Saada N."/>
            <person name="Shang Y."/>
            <person name="Simmons D."/>
            <person name="Thornton R."/>
            <person name="Warren J."/>
            <person name="Weissenberger G."/>
            <person name="Zhang J."/>
            <person name="Zhang L."/>
            <person name="Zhou C."/>
            <person name="Zhu D."/>
            <person name="Muzny D."/>
            <person name="Worley K."/>
            <person name="Gibbs R."/>
        </authorList>
    </citation>
    <scope>NUCLEOTIDE SEQUENCE [LARGE SCALE GENOMIC DNA]</scope>
    <source>
        <strain evidence="3 4">F0268</strain>
    </source>
</reference>
<proteinExistence type="inferred from homology"/>
<dbReference type="InterPro" id="IPR017439">
    <property type="entry name" value="Amidohydrolase"/>
</dbReference>
<evidence type="ECO:0000313" key="3">
    <source>
        <dbReference type="EMBL" id="EEJ50949.1"/>
    </source>
</evidence>
<organism evidence="3 4">
    <name type="scientific">Oribacterium sinus F0268</name>
    <dbReference type="NCBI Taxonomy" id="585501"/>
    <lineage>
        <taxon>Bacteria</taxon>
        <taxon>Bacillati</taxon>
        <taxon>Bacillota</taxon>
        <taxon>Clostridia</taxon>
        <taxon>Lachnospirales</taxon>
        <taxon>Lachnospiraceae</taxon>
        <taxon>Oribacterium</taxon>
    </lineage>
</organism>
<dbReference type="Proteomes" id="UP000004121">
    <property type="component" value="Unassembled WGS sequence"/>
</dbReference>
<dbReference type="EMBL" id="ACKX01000180">
    <property type="protein sequence ID" value="EEJ50949.1"/>
    <property type="molecule type" value="Genomic_DNA"/>
</dbReference>
<comment type="similarity">
    <text evidence="1">Belongs to the peptidase M20A family.</text>
</comment>
<dbReference type="GO" id="GO:0046657">
    <property type="term" value="P:folic acid catabolic process"/>
    <property type="evidence" value="ECO:0007669"/>
    <property type="project" value="TreeGrafter"/>
</dbReference>
<dbReference type="SUPFAM" id="SSF55031">
    <property type="entry name" value="Bacterial exopeptidase dimerisation domain"/>
    <property type="match status" value="1"/>
</dbReference>
<dbReference type="InterPro" id="IPR036264">
    <property type="entry name" value="Bact_exopeptidase_dim_dom"/>
</dbReference>
<evidence type="ECO:0000313" key="4">
    <source>
        <dbReference type="Proteomes" id="UP000004121"/>
    </source>
</evidence>
<evidence type="ECO:0000259" key="2">
    <source>
        <dbReference type="Pfam" id="PF07687"/>
    </source>
</evidence>
<dbReference type="GO" id="GO:0016805">
    <property type="term" value="F:dipeptidase activity"/>
    <property type="evidence" value="ECO:0007669"/>
    <property type="project" value="InterPro"/>
</dbReference>
<dbReference type="OrthoDB" id="9781032at2"/>
<keyword evidence="4" id="KW-1185">Reference proteome</keyword>
<dbReference type="GO" id="GO:0005737">
    <property type="term" value="C:cytoplasm"/>
    <property type="evidence" value="ECO:0007669"/>
    <property type="project" value="TreeGrafter"/>
</dbReference>
<protein>
    <recommendedName>
        <fullName evidence="1">Peptidase M20 domain-containing protein 2</fullName>
    </recommendedName>
</protein>
<dbReference type="NCBIfam" id="TIGR01891">
    <property type="entry name" value="amidohydrolases"/>
    <property type="match status" value="1"/>
</dbReference>
<dbReference type="AlphaFoldDB" id="C2KZ53"/>
<dbReference type="Pfam" id="PF07687">
    <property type="entry name" value="M20_dimer"/>
    <property type="match status" value="1"/>
</dbReference>
<dbReference type="InParanoid" id="C2KZ53"/>
<accession>C2KZ53</accession>
<dbReference type="FunFam" id="3.30.70.360:FF:000004">
    <property type="entry name" value="Peptidase M20 domain-containing protein 2"/>
    <property type="match status" value="1"/>
</dbReference>
<dbReference type="HOGENOM" id="CLU_031812_1_0_9"/>
<dbReference type="PIRSF" id="PIRSF037226">
    <property type="entry name" value="Amidohydrolase_ACY1L2_prd"/>
    <property type="match status" value="1"/>
</dbReference>
<dbReference type="InterPro" id="IPR002933">
    <property type="entry name" value="Peptidase_M20"/>
</dbReference>
<dbReference type="GO" id="GO:0071713">
    <property type="term" value="F:para-aminobenzoyl-glutamate hydrolase activity"/>
    <property type="evidence" value="ECO:0007669"/>
    <property type="project" value="TreeGrafter"/>
</dbReference>
<dbReference type="PANTHER" id="PTHR30575:SF0">
    <property type="entry name" value="XAA-ARG DIPEPTIDASE"/>
    <property type="match status" value="1"/>
</dbReference>
<feature type="domain" description="Peptidase M20 dimerisation" evidence="2">
    <location>
        <begin position="198"/>
        <end position="287"/>
    </location>
</feature>
<dbReference type="InterPro" id="IPR052030">
    <property type="entry name" value="Peptidase_M20/M20A_hydrolases"/>
</dbReference>
<dbReference type="Gene3D" id="3.40.630.10">
    <property type="entry name" value="Zn peptidases"/>
    <property type="match status" value="1"/>
</dbReference>
<dbReference type="SUPFAM" id="SSF53187">
    <property type="entry name" value="Zn-dependent exopeptidases"/>
    <property type="match status" value="1"/>
</dbReference>
<evidence type="ECO:0000256" key="1">
    <source>
        <dbReference type="PIRNR" id="PIRNR037226"/>
    </source>
</evidence>
<dbReference type="PANTHER" id="PTHR30575">
    <property type="entry name" value="PEPTIDASE M20"/>
    <property type="match status" value="1"/>
</dbReference>
<dbReference type="Pfam" id="PF01546">
    <property type="entry name" value="Peptidase_M20"/>
    <property type="match status" value="1"/>
</dbReference>
<gene>
    <name evidence="3" type="ORF">HMPREF6123_1772</name>
</gene>
<name>C2KZ53_9FIRM</name>
<sequence>MLLLFLKEETEEKNMGKKGIEEAQLSDREERIVKKVEKEGKLFQDLALAIHKKPEVSNYEFFASEELSKTLSSFGFSVEMPAAGHRTGFAASYKSKKKGPVVVFLAEYDALEGLGHGCGHNLFGTTASLSAVALKEVIDEVGGEIRVYGTPGEEGGEEGSAKGSFVREGYFKDVDFALCAHPADEHKRTGRNLGCVPVDIEFWGKSAHAAGEPEEGINALDALIQTYNSINALRQHLTDDTRIHGVILSGGSAPNVVPDYAHAKFYLRTSAKPSLEALYKKVENVVAGSALSMGAKGKMQAYQNWVENIVPTPSFDDLYEKHLNRFGEKFTPCDWKALQMGSSDVGNVSQVVPTIQPSICISKKKIPAHSPEFVKASCSSLGLESILLGAKVLAFTALELFEEPETLKKIKAEHKEQVKRQLEF</sequence>